<protein>
    <submittedName>
        <fullName evidence="2">Uncharacterized protein</fullName>
    </submittedName>
</protein>
<feature type="region of interest" description="Disordered" evidence="1">
    <location>
        <begin position="1"/>
        <end position="38"/>
    </location>
</feature>
<proteinExistence type="predicted"/>
<feature type="region of interest" description="Disordered" evidence="1">
    <location>
        <begin position="69"/>
        <end position="88"/>
    </location>
</feature>
<reference evidence="2" key="1">
    <citation type="submission" date="2015-08" db="EMBL/GenBank/DDBJ databases">
        <authorList>
            <person name="Babu N.S."/>
            <person name="Beckwith C.J."/>
            <person name="Beseler K.G."/>
            <person name="Brison A."/>
            <person name="Carone J.V."/>
            <person name="Caskin T.P."/>
            <person name="Diamond M."/>
            <person name="Durham M.E."/>
            <person name="Foxe J.M."/>
            <person name="Go M."/>
            <person name="Henderson B.A."/>
            <person name="Jones I.B."/>
            <person name="McGettigan J.A."/>
            <person name="Micheletti S.J."/>
            <person name="Nasrallah M.E."/>
            <person name="Ortiz D."/>
            <person name="Piller C.R."/>
            <person name="Privatt S.R."/>
            <person name="Schneider S.L."/>
            <person name="Sharp S."/>
            <person name="Smith T.C."/>
            <person name="Stanton J.D."/>
            <person name="Ullery H.E."/>
            <person name="Wilson R.J."/>
            <person name="Serrano M.G."/>
            <person name="Buck G."/>
            <person name="Lee V."/>
            <person name="Wang Y."/>
            <person name="Carvalho R."/>
            <person name="Voegtly L."/>
            <person name="Shi R."/>
            <person name="Duckworth R."/>
            <person name="Johnson A."/>
            <person name="Loviza R."/>
            <person name="Walstead R."/>
            <person name="Shah Z."/>
            <person name="Kiflezghi M."/>
            <person name="Wade K."/>
            <person name="Ball S.L."/>
            <person name="Bradley K.W."/>
            <person name="Asai D.J."/>
            <person name="Bowman C.A."/>
            <person name="Russell D.A."/>
            <person name="Pope W.H."/>
            <person name="Jacobs-Sera D."/>
            <person name="Hendrix R.W."/>
            <person name="Hatfull G.F."/>
        </authorList>
    </citation>
    <scope>NUCLEOTIDE SEQUENCE</scope>
</reference>
<organism evidence="2">
    <name type="scientific">metagenome</name>
    <dbReference type="NCBI Taxonomy" id="256318"/>
    <lineage>
        <taxon>unclassified sequences</taxon>
        <taxon>metagenomes</taxon>
    </lineage>
</organism>
<evidence type="ECO:0000313" key="2">
    <source>
        <dbReference type="EMBL" id="CUR59481.1"/>
    </source>
</evidence>
<dbReference type="EMBL" id="CZKB01000009">
    <property type="protein sequence ID" value="CUR59481.1"/>
    <property type="molecule type" value="Genomic_DNA"/>
</dbReference>
<accession>A0A2P2CBY9</accession>
<name>A0A2P2CBY9_9ZZZZ</name>
<sequence length="88" mass="9258">MDQVPDATSPEPHEAGGAPSGEPAPEPRAPIDYEPTGVESVDRVLADVATIADRPVGEHVEVFERAHEQLRRALDAQPHPAPHGGQGA</sequence>
<gene>
    <name evidence="2" type="ORF">NOCA1170262</name>
</gene>
<dbReference type="AlphaFoldDB" id="A0A2P2CBY9"/>
<evidence type="ECO:0000256" key="1">
    <source>
        <dbReference type="SAM" id="MobiDB-lite"/>
    </source>
</evidence>